<dbReference type="GO" id="GO:0046677">
    <property type="term" value="P:response to antibiotic"/>
    <property type="evidence" value="ECO:0007669"/>
    <property type="project" value="UniProtKB-KW"/>
</dbReference>
<dbReference type="EMBL" id="JACKVK010000009">
    <property type="protein sequence ID" value="MCV7422573.1"/>
    <property type="molecule type" value="Genomic_DNA"/>
</dbReference>
<evidence type="ECO:0000256" key="1">
    <source>
        <dbReference type="ARBA" id="ARBA00006219"/>
    </source>
</evidence>
<evidence type="ECO:0000256" key="2">
    <source>
        <dbReference type="ARBA" id="ARBA00022679"/>
    </source>
</evidence>
<evidence type="ECO:0000256" key="6">
    <source>
        <dbReference type="ARBA" id="ARBA00023251"/>
    </source>
</evidence>
<keyword evidence="4" id="KW-0418">Kinase</keyword>
<dbReference type="InterPro" id="IPR024165">
    <property type="entry name" value="Kan/Strep_kinase"/>
</dbReference>
<feature type="binding site" evidence="8">
    <location>
        <position position="167"/>
    </location>
    <ligand>
        <name>Mg(2+)</name>
        <dbReference type="ChEBI" id="CHEBI:18420"/>
    </ligand>
</feature>
<evidence type="ECO:0000259" key="9">
    <source>
        <dbReference type="Pfam" id="PF01636"/>
    </source>
</evidence>
<keyword evidence="3" id="KW-0547">Nucleotide-binding</keyword>
<keyword evidence="8" id="KW-0460">Magnesium</keyword>
<keyword evidence="11" id="KW-1185">Reference proteome</keyword>
<evidence type="ECO:0000313" key="11">
    <source>
        <dbReference type="Proteomes" id="UP001141629"/>
    </source>
</evidence>
<evidence type="ECO:0000256" key="4">
    <source>
        <dbReference type="ARBA" id="ARBA00022777"/>
    </source>
</evidence>
<name>A0A9X3C2E8_9MYCO</name>
<dbReference type="Gene3D" id="3.30.200.20">
    <property type="entry name" value="Phosphorylase Kinase, domain 1"/>
    <property type="match status" value="1"/>
</dbReference>
<dbReference type="RefSeq" id="WP_263997400.1">
    <property type="nucleotide sequence ID" value="NZ_JACKVK010000009.1"/>
</dbReference>
<feature type="binding site" evidence="8">
    <location>
        <position position="153"/>
    </location>
    <ligand>
        <name>Mg(2+)</name>
        <dbReference type="ChEBI" id="CHEBI:18420"/>
    </ligand>
</feature>
<dbReference type="InterPro" id="IPR011009">
    <property type="entry name" value="Kinase-like_dom_sf"/>
</dbReference>
<evidence type="ECO:0000256" key="5">
    <source>
        <dbReference type="ARBA" id="ARBA00022840"/>
    </source>
</evidence>
<evidence type="ECO:0000256" key="3">
    <source>
        <dbReference type="ARBA" id="ARBA00022741"/>
    </source>
</evidence>
<dbReference type="Pfam" id="PF01636">
    <property type="entry name" value="APH"/>
    <property type="match status" value="1"/>
</dbReference>
<proteinExistence type="inferred from homology"/>
<comment type="caution">
    <text evidence="10">The sequence shown here is derived from an EMBL/GenBank/DDBJ whole genome shotgun (WGS) entry which is preliminary data.</text>
</comment>
<evidence type="ECO:0000256" key="7">
    <source>
        <dbReference type="PIRSR" id="PIRSR000706-1"/>
    </source>
</evidence>
<evidence type="ECO:0000313" key="10">
    <source>
        <dbReference type="EMBL" id="MCV7422573.1"/>
    </source>
</evidence>
<keyword evidence="2" id="KW-0808">Transferase</keyword>
<dbReference type="GO" id="GO:0016773">
    <property type="term" value="F:phosphotransferase activity, alcohol group as acceptor"/>
    <property type="evidence" value="ECO:0007669"/>
    <property type="project" value="InterPro"/>
</dbReference>
<dbReference type="Gene3D" id="3.90.1200.10">
    <property type="match status" value="1"/>
</dbReference>
<accession>A0A9X3C2E8</accession>
<reference evidence="10" key="1">
    <citation type="submission" date="2020-07" db="EMBL/GenBank/DDBJ databases">
        <authorList>
            <person name="Pettersson B.M.F."/>
            <person name="Behra P.R.K."/>
            <person name="Ramesh M."/>
            <person name="Das S."/>
            <person name="Dasgupta S."/>
            <person name="Kirsebom L.A."/>
        </authorList>
    </citation>
    <scope>NUCLEOTIDE SEQUENCE</scope>
    <source>
        <strain evidence="10">DSM 44838</strain>
    </source>
</reference>
<organism evidence="10 11">
    <name type="scientific">Mycobacterium yunnanensis</name>
    <dbReference type="NCBI Taxonomy" id="368477"/>
    <lineage>
        <taxon>Bacteria</taxon>
        <taxon>Bacillati</taxon>
        <taxon>Actinomycetota</taxon>
        <taxon>Actinomycetes</taxon>
        <taxon>Mycobacteriales</taxon>
        <taxon>Mycobacteriaceae</taxon>
        <taxon>Mycobacterium</taxon>
    </lineage>
</organism>
<feature type="domain" description="Aminoglycoside phosphotransferase" evidence="9">
    <location>
        <begin position="131"/>
        <end position="208"/>
    </location>
</feature>
<dbReference type="PIRSF" id="PIRSF000706">
    <property type="entry name" value="Kanamycin_kin"/>
    <property type="match status" value="1"/>
</dbReference>
<dbReference type="SUPFAM" id="SSF56112">
    <property type="entry name" value="Protein kinase-like (PK-like)"/>
    <property type="match status" value="1"/>
</dbReference>
<dbReference type="InterPro" id="IPR002575">
    <property type="entry name" value="Aminoglycoside_PTrfase"/>
</dbReference>
<gene>
    <name evidence="10" type="ORF">H7K45_18675</name>
</gene>
<dbReference type="Proteomes" id="UP001141629">
    <property type="component" value="Unassembled WGS sequence"/>
</dbReference>
<keyword evidence="8" id="KW-0479">Metal-binding</keyword>
<reference evidence="10" key="2">
    <citation type="journal article" date="2022" name="BMC Genomics">
        <title>Comparative genome analysis of mycobacteria focusing on tRNA and non-coding RNA.</title>
        <authorList>
            <person name="Behra P.R.K."/>
            <person name="Pettersson B.M.F."/>
            <person name="Ramesh M."/>
            <person name="Das S."/>
            <person name="Dasgupta S."/>
            <person name="Kirsebom L.A."/>
        </authorList>
    </citation>
    <scope>NUCLEOTIDE SEQUENCE</scope>
    <source>
        <strain evidence="10">DSM 44838</strain>
    </source>
</reference>
<feature type="active site" description="Proton acceptor" evidence="7">
    <location>
        <position position="148"/>
    </location>
</feature>
<dbReference type="GO" id="GO:0016301">
    <property type="term" value="F:kinase activity"/>
    <property type="evidence" value="ECO:0007669"/>
    <property type="project" value="UniProtKB-KW"/>
</dbReference>
<dbReference type="AlphaFoldDB" id="A0A9X3C2E8"/>
<dbReference type="CDD" id="cd05150">
    <property type="entry name" value="APH"/>
    <property type="match status" value="1"/>
</dbReference>
<keyword evidence="6" id="KW-0046">Antibiotic resistance</keyword>
<keyword evidence="5" id="KW-0067">ATP-binding</keyword>
<sequence>MSFPTESVVVPDVVLRIADGRRVTPVWVNELGGVTFSVAGDAFVKVFPPDHAALLTAEAVRLRWAASFTAVPRVLSTGPGWLHTAALPGRSAVDPHWAARPLEAARAIGSGLRLLHDALPVDRCPFDRPSWVPDDAPAADRLVVCQGDACAPNTLIGDDGRCSGHVDLGDLGVADRWADLAVATMSLAWNFGEAHEEELLDAYGVGPQHGRIAYYRERWAR</sequence>
<comment type="similarity">
    <text evidence="1">Belongs to the aminoglycoside phosphotransferase family.</text>
</comment>
<evidence type="ECO:0000256" key="8">
    <source>
        <dbReference type="PIRSR" id="PIRSR000706-2"/>
    </source>
</evidence>
<dbReference type="GO" id="GO:0005524">
    <property type="term" value="F:ATP binding"/>
    <property type="evidence" value="ECO:0007669"/>
    <property type="project" value="UniProtKB-KW"/>
</dbReference>
<protein>
    <submittedName>
        <fullName evidence="10">Aminoglycoside 3'-phosphotransferase</fullName>
    </submittedName>
</protein>
<dbReference type="GO" id="GO:0046872">
    <property type="term" value="F:metal ion binding"/>
    <property type="evidence" value="ECO:0007669"/>
    <property type="project" value="UniProtKB-KW"/>
</dbReference>